<proteinExistence type="inferred from homology"/>
<dbReference type="OrthoDB" id="21124at2759"/>
<dbReference type="PANTHER" id="PTHR46010">
    <property type="entry name" value="PROTEIN IWS1 HOMOLOG"/>
    <property type="match status" value="1"/>
</dbReference>
<keyword evidence="3" id="KW-0539">Nucleus</keyword>
<evidence type="ECO:0000256" key="3">
    <source>
        <dbReference type="PROSITE-ProRule" id="PRU00649"/>
    </source>
</evidence>
<feature type="region of interest" description="Disordered" evidence="4">
    <location>
        <begin position="1"/>
        <end position="104"/>
    </location>
</feature>
<dbReference type="GO" id="GO:0016973">
    <property type="term" value="P:poly(A)+ mRNA export from nucleus"/>
    <property type="evidence" value="ECO:0007669"/>
    <property type="project" value="TreeGrafter"/>
</dbReference>
<organism evidence="6 7">
    <name type="scientific">Pyrrhoderma noxium</name>
    <dbReference type="NCBI Taxonomy" id="2282107"/>
    <lineage>
        <taxon>Eukaryota</taxon>
        <taxon>Fungi</taxon>
        <taxon>Dikarya</taxon>
        <taxon>Basidiomycota</taxon>
        <taxon>Agaricomycotina</taxon>
        <taxon>Agaricomycetes</taxon>
        <taxon>Hymenochaetales</taxon>
        <taxon>Hymenochaetaceae</taxon>
        <taxon>Pyrrhoderma</taxon>
    </lineage>
</organism>
<dbReference type="Proteomes" id="UP000217199">
    <property type="component" value="Unassembled WGS sequence"/>
</dbReference>
<dbReference type="Pfam" id="PF08711">
    <property type="entry name" value="Med26"/>
    <property type="match status" value="1"/>
</dbReference>
<comment type="caution">
    <text evidence="6">The sequence shown here is derived from an EMBL/GenBank/DDBJ whole genome shotgun (WGS) entry which is preliminary data.</text>
</comment>
<feature type="compositionally biased region" description="Acidic residues" evidence="4">
    <location>
        <begin position="48"/>
        <end position="60"/>
    </location>
</feature>
<evidence type="ECO:0000256" key="1">
    <source>
        <dbReference type="ARBA" id="ARBA00037349"/>
    </source>
</evidence>
<name>A0A286U9D2_9AGAM</name>
<comment type="subcellular location">
    <subcellularLocation>
        <location evidence="3">Nucleus</location>
    </subcellularLocation>
</comment>
<dbReference type="FunCoup" id="A0A286U9D2">
    <property type="interactions" value="289"/>
</dbReference>
<dbReference type="PROSITE" id="PS51319">
    <property type="entry name" value="TFIIS_N"/>
    <property type="match status" value="1"/>
</dbReference>
<dbReference type="InterPro" id="IPR035441">
    <property type="entry name" value="TFIIS/LEDGF_dom_sf"/>
</dbReference>
<dbReference type="EMBL" id="NBII01000008">
    <property type="protein sequence ID" value="PAV16159.1"/>
    <property type="molecule type" value="Genomic_DNA"/>
</dbReference>
<evidence type="ECO:0000313" key="6">
    <source>
        <dbReference type="EMBL" id="PAV16159.1"/>
    </source>
</evidence>
<dbReference type="PANTHER" id="PTHR46010:SF1">
    <property type="entry name" value="PROTEIN IWS1 HOMOLOG"/>
    <property type="match status" value="1"/>
</dbReference>
<evidence type="ECO:0000259" key="5">
    <source>
        <dbReference type="PROSITE" id="PS51319"/>
    </source>
</evidence>
<dbReference type="Gene3D" id="1.20.930.10">
    <property type="entry name" value="Conserved domain common to transcription factors TFIIS, elongin A, CRSP70"/>
    <property type="match status" value="1"/>
</dbReference>
<dbReference type="STRING" id="2282107.A0A286U9D2"/>
<dbReference type="InParanoid" id="A0A286U9D2"/>
<evidence type="ECO:0000256" key="2">
    <source>
        <dbReference type="ARBA" id="ARBA00037992"/>
    </source>
</evidence>
<sequence>MSNRLERDIFGGSDSELSSEEDFEDERHERRRISPAPDSTLKAGADESSGESGDEYVQEEEQVKRLKKKKIKVRDEAGKSRKKRKRRERQESKEDEEAGLTAEQLRRLQIDRQIDAIVKQKKNPRQKKRKNNADEDVLDRFADEEVTQLREEMLRAAADDDEANRDKMPGVAKLKLLPRVKDVLQKSSLAQSIMDNNLLEGVRRWLEPLPDRSLPALNIQYFLFEQLNKMYIDTNSLKESGLGRVILFYTKCKRVQPQIARIANDLVSLWSRPIIKRSASYRDRHIPLAPGPGSTEDGIGMTQQKAPERLNAILARARKKIRIE</sequence>
<reference evidence="6 7" key="1">
    <citation type="journal article" date="2017" name="Mol. Ecol.">
        <title>Comparative and population genomic landscape of Phellinus noxius: A hypervariable fungus causing root rot in trees.</title>
        <authorList>
            <person name="Chung C.L."/>
            <person name="Lee T.J."/>
            <person name="Akiba M."/>
            <person name="Lee H.H."/>
            <person name="Kuo T.H."/>
            <person name="Liu D."/>
            <person name="Ke H.M."/>
            <person name="Yokoi T."/>
            <person name="Roa M.B."/>
            <person name="Lu M.J."/>
            <person name="Chang Y.Y."/>
            <person name="Ann P.J."/>
            <person name="Tsai J.N."/>
            <person name="Chen C.Y."/>
            <person name="Tzean S.S."/>
            <person name="Ota Y."/>
            <person name="Hattori T."/>
            <person name="Sahashi N."/>
            <person name="Liou R.F."/>
            <person name="Kikuchi T."/>
            <person name="Tsai I.J."/>
        </authorList>
    </citation>
    <scope>NUCLEOTIDE SEQUENCE [LARGE SCALE GENOMIC DNA]</scope>
    <source>
        <strain evidence="6 7">FFPRI411160</strain>
    </source>
</reference>
<evidence type="ECO:0000256" key="4">
    <source>
        <dbReference type="SAM" id="MobiDB-lite"/>
    </source>
</evidence>
<gene>
    <name evidence="6" type="ORF">PNOK_0777900</name>
</gene>
<keyword evidence="7" id="KW-1185">Reference proteome</keyword>
<comment type="similarity">
    <text evidence="2">Belongs to the IWS1 family.</text>
</comment>
<feature type="domain" description="TFIIS N-terminal" evidence="5">
    <location>
        <begin position="200"/>
        <end position="277"/>
    </location>
</feature>
<dbReference type="InterPro" id="IPR051037">
    <property type="entry name" value="RNAPII_TF_IWS1"/>
</dbReference>
<protein>
    <submittedName>
        <fullName evidence="6">Transcription factor iws1</fullName>
    </submittedName>
</protein>
<dbReference type="InterPro" id="IPR017923">
    <property type="entry name" value="TFIIS_N"/>
</dbReference>
<comment type="function">
    <text evidence="1">Transcription factor involved in RNA polymerase II transcription regulation. May function in both SPT15/TBP post-recruitment and recruitment steps of transcription.</text>
</comment>
<evidence type="ECO:0000313" key="7">
    <source>
        <dbReference type="Proteomes" id="UP000217199"/>
    </source>
</evidence>
<dbReference type="GO" id="GO:0005634">
    <property type="term" value="C:nucleus"/>
    <property type="evidence" value="ECO:0007669"/>
    <property type="project" value="UniProtKB-SubCell"/>
</dbReference>
<dbReference type="AlphaFoldDB" id="A0A286U9D2"/>
<accession>A0A286U9D2</accession>